<gene>
    <name evidence="5" type="ORF">GE061_011915</name>
</gene>
<sequence>MKKCTILCIFRQMKMTNGDSYLDRQSVSNVLMRRAKDPQMKEFIGRTVQLCFEKFGLANKGRCESAKIFALCMEEAGKMNCEDWDVNKRFAQKNPKPGPVLSMQPPPSPPQRG</sequence>
<comment type="subcellular location">
    <subcellularLocation>
        <location evidence="1">Secreted</location>
    </subcellularLocation>
</comment>
<proteinExistence type="inferred from homology"/>
<evidence type="ECO:0000313" key="5">
    <source>
        <dbReference type="EMBL" id="KAF6211403.1"/>
    </source>
</evidence>
<evidence type="ECO:0000256" key="2">
    <source>
        <dbReference type="ARBA" id="ARBA00008098"/>
    </source>
</evidence>
<dbReference type="Pfam" id="PF01395">
    <property type="entry name" value="PBP_GOBP"/>
    <property type="match status" value="1"/>
</dbReference>
<name>A0A8S9XR36_APOLU</name>
<feature type="compositionally biased region" description="Pro residues" evidence="4">
    <location>
        <begin position="104"/>
        <end position="113"/>
    </location>
</feature>
<dbReference type="PANTHER" id="PTHR21066">
    <property type="entry name" value="ODORANT-BINDING PROTEIN 59A-RELATED"/>
    <property type="match status" value="1"/>
</dbReference>
<evidence type="ECO:0000256" key="1">
    <source>
        <dbReference type="ARBA" id="ARBA00004613"/>
    </source>
</evidence>
<keyword evidence="6" id="KW-1185">Reference proteome</keyword>
<feature type="region of interest" description="Disordered" evidence="4">
    <location>
        <begin position="90"/>
        <end position="113"/>
    </location>
</feature>
<dbReference type="EMBL" id="WIXP02000004">
    <property type="protein sequence ID" value="KAF6211403.1"/>
    <property type="molecule type" value="Genomic_DNA"/>
</dbReference>
<dbReference type="Gene3D" id="1.10.238.20">
    <property type="entry name" value="Pheromone/general odorant binding protein domain"/>
    <property type="match status" value="1"/>
</dbReference>
<dbReference type="InterPro" id="IPR036728">
    <property type="entry name" value="PBP_GOBP_sf"/>
</dbReference>
<dbReference type="InterPro" id="IPR006170">
    <property type="entry name" value="PBP/GOBP"/>
</dbReference>
<reference evidence="5" key="1">
    <citation type="journal article" date="2021" name="Mol. Ecol. Resour.">
        <title>Apolygus lucorum genome provides insights into omnivorousness and mesophyll feeding.</title>
        <authorList>
            <person name="Liu Y."/>
            <person name="Liu H."/>
            <person name="Wang H."/>
            <person name="Huang T."/>
            <person name="Liu B."/>
            <person name="Yang B."/>
            <person name="Yin L."/>
            <person name="Li B."/>
            <person name="Zhang Y."/>
            <person name="Zhang S."/>
            <person name="Jiang F."/>
            <person name="Zhang X."/>
            <person name="Ren Y."/>
            <person name="Wang B."/>
            <person name="Wang S."/>
            <person name="Lu Y."/>
            <person name="Wu K."/>
            <person name="Fan W."/>
            <person name="Wang G."/>
        </authorList>
    </citation>
    <scope>NUCLEOTIDE SEQUENCE</scope>
    <source>
        <strain evidence="5">12Hb</strain>
    </source>
</reference>
<dbReference type="InterPro" id="IPR052295">
    <property type="entry name" value="Odorant-binding_protein"/>
</dbReference>
<comment type="similarity">
    <text evidence="2">Belongs to the PBP/GOBP family.</text>
</comment>
<dbReference type="PANTHER" id="PTHR21066:SF9">
    <property type="entry name" value="ODORANT-BINDING PROTEIN 59A"/>
    <property type="match status" value="1"/>
</dbReference>
<accession>A0A8S9XR36</accession>
<dbReference type="GO" id="GO:0005549">
    <property type="term" value="F:odorant binding"/>
    <property type="evidence" value="ECO:0007669"/>
    <property type="project" value="InterPro"/>
</dbReference>
<dbReference type="Proteomes" id="UP000466442">
    <property type="component" value="Unassembled WGS sequence"/>
</dbReference>
<evidence type="ECO:0000256" key="3">
    <source>
        <dbReference type="ARBA" id="ARBA00022525"/>
    </source>
</evidence>
<dbReference type="SUPFAM" id="SSF47565">
    <property type="entry name" value="Insect pheromone/odorant-binding proteins"/>
    <property type="match status" value="1"/>
</dbReference>
<dbReference type="AlphaFoldDB" id="A0A8S9XR36"/>
<organism evidence="5 6">
    <name type="scientific">Apolygus lucorum</name>
    <name type="common">Small green plant bug</name>
    <name type="synonym">Lygocoris lucorum</name>
    <dbReference type="NCBI Taxonomy" id="248454"/>
    <lineage>
        <taxon>Eukaryota</taxon>
        <taxon>Metazoa</taxon>
        <taxon>Ecdysozoa</taxon>
        <taxon>Arthropoda</taxon>
        <taxon>Hexapoda</taxon>
        <taxon>Insecta</taxon>
        <taxon>Pterygota</taxon>
        <taxon>Neoptera</taxon>
        <taxon>Paraneoptera</taxon>
        <taxon>Hemiptera</taxon>
        <taxon>Heteroptera</taxon>
        <taxon>Panheteroptera</taxon>
        <taxon>Cimicomorpha</taxon>
        <taxon>Miridae</taxon>
        <taxon>Mirini</taxon>
        <taxon>Apolygus</taxon>
    </lineage>
</organism>
<keyword evidence="3" id="KW-0964">Secreted</keyword>
<evidence type="ECO:0000256" key="4">
    <source>
        <dbReference type="SAM" id="MobiDB-lite"/>
    </source>
</evidence>
<evidence type="ECO:0000313" key="6">
    <source>
        <dbReference type="Proteomes" id="UP000466442"/>
    </source>
</evidence>
<dbReference type="GO" id="GO:0005576">
    <property type="term" value="C:extracellular region"/>
    <property type="evidence" value="ECO:0007669"/>
    <property type="project" value="UniProtKB-SubCell"/>
</dbReference>
<dbReference type="OrthoDB" id="8194482at2759"/>
<protein>
    <submittedName>
        <fullName evidence="5">Uncharacterized protein</fullName>
    </submittedName>
</protein>
<comment type="caution">
    <text evidence="5">The sequence shown here is derived from an EMBL/GenBank/DDBJ whole genome shotgun (WGS) entry which is preliminary data.</text>
</comment>